<evidence type="ECO:0000313" key="11">
    <source>
        <dbReference type="RefSeq" id="XP_040607189.1"/>
    </source>
</evidence>
<feature type="compositionally biased region" description="Low complexity" evidence="6">
    <location>
        <begin position="402"/>
        <end position="419"/>
    </location>
</feature>
<feature type="compositionally biased region" description="Polar residues" evidence="6">
    <location>
        <begin position="330"/>
        <end position="367"/>
    </location>
</feature>
<dbReference type="SUPFAM" id="SSF57716">
    <property type="entry name" value="Glucocorticoid receptor-like (DNA-binding domain)"/>
    <property type="match status" value="2"/>
</dbReference>
<dbReference type="PANTHER" id="PTHR23167:SF87">
    <property type="entry name" value="MICAL-LIKE PROTEIN 2"/>
    <property type="match status" value="1"/>
</dbReference>
<evidence type="ECO:0000313" key="10">
    <source>
        <dbReference type="Proteomes" id="UP000886700"/>
    </source>
</evidence>
<evidence type="ECO:0000259" key="8">
    <source>
        <dbReference type="PROSITE" id="PS50023"/>
    </source>
</evidence>
<accession>A0ABM2XWY6</accession>
<feature type="compositionally biased region" description="Polar residues" evidence="6">
    <location>
        <begin position="384"/>
        <end position="401"/>
    </location>
</feature>
<dbReference type="InterPro" id="IPR050540">
    <property type="entry name" value="F-actin_Monoox_Mical"/>
</dbReference>
<feature type="compositionally biased region" description="Basic and acidic residues" evidence="6">
    <location>
        <begin position="726"/>
        <end position="737"/>
    </location>
</feature>
<evidence type="ECO:0000259" key="9">
    <source>
        <dbReference type="PROSITE" id="PS51848"/>
    </source>
</evidence>
<evidence type="ECO:0000256" key="2">
    <source>
        <dbReference type="ARBA" id="ARBA00022833"/>
    </source>
</evidence>
<evidence type="ECO:0000256" key="3">
    <source>
        <dbReference type="ARBA" id="ARBA00023038"/>
    </source>
</evidence>
<dbReference type="Proteomes" id="UP000886700">
    <property type="component" value="Unplaced"/>
</dbReference>
<gene>
    <name evidence="11" type="primary">Micall2</name>
</gene>
<dbReference type="CDD" id="cd21253">
    <property type="entry name" value="CH_MICALL2"/>
    <property type="match status" value="1"/>
</dbReference>
<dbReference type="CDD" id="cd09444">
    <property type="entry name" value="LIM_Mical_like_1"/>
    <property type="match status" value="1"/>
</dbReference>
<feature type="domain" description="Calponin-homology (CH)" evidence="7">
    <location>
        <begin position="1"/>
        <end position="107"/>
    </location>
</feature>
<dbReference type="SMART" id="SM00033">
    <property type="entry name" value="CH"/>
    <property type="match status" value="1"/>
</dbReference>
<dbReference type="InterPro" id="IPR001715">
    <property type="entry name" value="CH_dom"/>
</dbReference>
<dbReference type="RefSeq" id="XP_040607189.1">
    <property type="nucleotide sequence ID" value="XM_040751255.1"/>
</dbReference>
<dbReference type="Pfam" id="PF00307">
    <property type="entry name" value="CH"/>
    <property type="match status" value="1"/>
</dbReference>
<feature type="coiled-coil region" evidence="5">
    <location>
        <begin position="851"/>
        <end position="885"/>
    </location>
</feature>
<proteinExistence type="predicted"/>
<organism evidence="10 11">
    <name type="scientific">Mesocricetus auratus</name>
    <name type="common">Golden hamster</name>
    <dbReference type="NCBI Taxonomy" id="10036"/>
    <lineage>
        <taxon>Eukaryota</taxon>
        <taxon>Metazoa</taxon>
        <taxon>Chordata</taxon>
        <taxon>Craniata</taxon>
        <taxon>Vertebrata</taxon>
        <taxon>Euteleostomi</taxon>
        <taxon>Mammalia</taxon>
        <taxon>Eutheria</taxon>
        <taxon>Euarchontoglires</taxon>
        <taxon>Glires</taxon>
        <taxon>Rodentia</taxon>
        <taxon>Myomorpha</taxon>
        <taxon>Muroidea</taxon>
        <taxon>Cricetidae</taxon>
        <taxon>Cricetinae</taxon>
        <taxon>Mesocricetus</taxon>
    </lineage>
</organism>
<keyword evidence="2 4" id="KW-0862">Zinc</keyword>
<dbReference type="PROSITE" id="PS51848">
    <property type="entry name" value="BMERB"/>
    <property type="match status" value="1"/>
</dbReference>
<dbReference type="PANTHER" id="PTHR23167">
    <property type="entry name" value="CALPONIN HOMOLOGY DOMAIN-CONTAINING PROTEIN DDB_G0272472-RELATED"/>
    <property type="match status" value="1"/>
</dbReference>
<dbReference type="InterPro" id="IPR001781">
    <property type="entry name" value="Znf_LIM"/>
</dbReference>
<keyword evidence="1 4" id="KW-0479">Metal-binding</keyword>
<feature type="domain" description="LIM zinc-binding" evidence="8">
    <location>
        <begin position="186"/>
        <end position="248"/>
    </location>
</feature>
<feature type="region of interest" description="Disordered" evidence="6">
    <location>
        <begin position="618"/>
        <end position="825"/>
    </location>
</feature>
<evidence type="ECO:0000256" key="4">
    <source>
        <dbReference type="PROSITE-ProRule" id="PRU00125"/>
    </source>
</evidence>
<name>A0ABM2XWY6_MESAU</name>
<feature type="compositionally biased region" description="Low complexity" evidence="6">
    <location>
        <begin position="436"/>
        <end position="463"/>
    </location>
</feature>
<dbReference type="InterPro" id="IPR036872">
    <property type="entry name" value="CH_dom_sf"/>
</dbReference>
<dbReference type="PROSITE" id="PS00478">
    <property type="entry name" value="LIM_DOMAIN_1"/>
    <property type="match status" value="1"/>
</dbReference>
<dbReference type="SMART" id="SM00132">
    <property type="entry name" value="LIM"/>
    <property type="match status" value="1"/>
</dbReference>
<dbReference type="PROSITE" id="PS50023">
    <property type="entry name" value="LIM_DOMAIN_2"/>
    <property type="match status" value="1"/>
</dbReference>
<feature type="compositionally biased region" description="Basic and acidic residues" evidence="6">
    <location>
        <begin position="798"/>
        <end position="825"/>
    </location>
</feature>
<dbReference type="Gene3D" id="2.10.110.10">
    <property type="entry name" value="Cysteine Rich Protein"/>
    <property type="match status" value="1"/>
</dbReference>
<feature type="region of interest" description="Disordered" evidence="6">
    <location>
        <begin position="135"/>
        <end position="178"/>
    </location>
</feature>
<keyword evidence="5" id="KW-0175">Coiled coil</keyword>
<feature type="compositionally biased region" description="Polar residues" evidence="6">
    <location>
        <begin position="654"/>
        <end position="666"/>
    </location>
</feature>
<protein>
    <submittedName>
        <fullName evidence="11">MICAL-like protein 2 isoform X4</fullName>
    </submittedName>
</protein>
<feature type="domain" description="BMERB" evidence="9">
    <location>
        <begin position="837"/>
        <end position="988"/>
    </location>
</feature>
<dbReference type="Gene3D" id="1.10.418.10">
    <property type="entry name" value="Calponin-like domain"/>
    <property type="match status" value="1"/>
</dbReference>
<evidence type="ECO:0000256" key="5">
    <source>
        <dbReference type="SAM" id="Coils"/>
    </source>
</evidence>
<feature type="compositionally biased region" description="Basic and acidic residues" evidence="6">
    <location>
        <begin position="702"/>
        <end position="715"/>
    </location>
</feature>
<evidence type="ECO:0000256" key="1">
    <source>
        <dbReference type="ARBA" id="ARBA00022723"/>
    </source>
</evidence>
<dbReference type="Pfam" id="PF00412">
    <property type="entry name" value="LIM"/>
    <property type="match status" value="1"/>
</dbReference>
<dbReference type="PROSITE" id="PS50021">
    <property type="entry name" value="CH"/>
    <property type="match status" value="1"/>
</dbReference>
<dbReference type="Pfam" id="PF12130">
    <property type="entry name" value="bMERB_dom"/>
    <property type="match status" value="1"/>
</dbReference>
<evidence type="ECO:0000259" key="7">
    <source>
        <dbReference type="PROSITE" id="PS50021"/>
    </source>
</evidence>
<dbReference type="InterPro" id="IPR022735">
    <property type="entry name" value="bMERB_dom"/>
</dbReference>
<sequence>MAAIKALQEWCRQQCEGYRDVSITNMTTSFRDGLAFCAILHRHRPDLINFSALRKENIYENNKLAFQVAEEHLGIPALLDAEDMVALKVPDRLSILTYVSQYYNYFHGRSPIGGMAGMKRPSSDSTEDHYGKKVLNQPAKLPSPAPAQRSPLSPARTNPVVQRNEGGSEGPFPKAAPRTAGSSVSSICGVCGKHVHLVQRHLADGRLYHRSCFRCKQCSNTLHSGAYRATGEPGVFVCTHHSPEATSLSPKLSKLASRQPGAVAVDTRPVSAARKVQEANGLGEVPPSRTRAADWEPAVGNKTARGFAQTELNPPATSRVHVGSPAGSRLPTSPVATTSLNGKAITHVTNSSPTGWLSPAQSSSPATIGSRPVVYPSALDSHPSVPQSQAASKGVKTQLNLSTTSPKTAATPAWTPVASRTQQAREKFFQNPAPTPASNSPASKVSPVVNTSTSSKVPPVVNTSTSSKVTTMVTTSTSSKVSPVVNTSTNSKVTTVVNAPTGRVSPMVNTSSSKVSTVVIAPISGVSTMVRATDGRVPPVVNAPTSKVPTVMNAPTGSVPVVVTVPANKVSAAVDTPAQESSREQALSVLRKALPGLTGAGTQAPSRSSPATASVTITLPKNEVPQKAPSARLSHSTVPRAPASKMEPTVPLSVDNTQTGSKSLGTSPGAGKTSAGSRPQAEMAVVKGPGSTSQEGQEEGPEGWRARLKPVDKKNAAGRTLGQKEVLAEPKTGDTPRKASSSSDPSIHVILTPVQHKRTPHPAGSGPSLPAPSPSLSQRKKLAVPPSLDVSADWLQPELKKQEPQAKNQKEEEKTSTWGTRERPAVLDSGLASHGESMTSPIRLHPNYIPQEELQRQLQDIESQLDALELRGIELEKQLRAAEGDATEDSLMVDWFLLIREKQLLLRLESELMYKSKDQRLEERQLDLQDELRRLMDKPEGLKSPRDRQREQELLSQYVNTVNDRSDIVDFLDEDRLREQEEDQMLENMIQNLGLQKKKSKFSFSKIWSSKSKGGQT</sequence>
<keyword evidence="10" id="KW-1185">Reference proteome</keyword>
<keyword evidence="3 4" id="KW-0440">LIM domain</keyword>
<reference evidence="11" key="1">
    <citation type="submission" date="2025-08" db="UniProtKB">
        <authorList>
            <consortium name="RefSeq"/>
        </authorList>
    </citation>
    <scope>IDENTIFICATION</scope>
    <source>
        <tissue evidence="11">Liver</tissue>
    </source>
</reference>
<dbReference type="SUPFAM" id="SSF47576">
    <property type="entry name" value="Calponin-homology domain, CH-domain"/>
    <property type="match status" value="1"/>
</dbReference>
<feature type="region of interest" description="Disordered" evidence="6">
    <location>
        <begin position="308"/>
        <end position="463"/>
    </location>
</feature>
<evidence type="ECO:0000256" key="6">
    <source>
        <dbReference type="SAM" id="MobiDB-lite"/>
    </source>
</evidence>
<dbReference type="GeneID" id="101843078"/>
<dbReference type="SMART" id="SM01203">
    <property type="entry name" value="DUF3585"/>
    <property type="match status" value="1"/>
</dbReference>